<organism evidence="2 3">
    <name type="scientific">Trichomalopsis sarcophagae</name>
    <dbReference type="NCBI Taxonomy" id="543379"/>
    <lineage>
        <taxon>Eukaryota</taxon>
        <taxon>Metazoa</taxon>
        <taxon>Ecdysozoa</taxon>
        <taxon>Arthropoda</taxon>
        <taxon>Hexapoda</taxon>
        <taxon>Insecta</taxon>
        <taxon>Pterygota</taxon>
        <taxon>Neoptera</taxon>
        <taxon>Endopterygota</taxon>
        <taxon>Hymenoptera</taxon>
        <taxon>Apocrita</taxon>
        <taxon>Proctotrupomorpha</taxon>
        <taxon>Chalcidoidea</taxon>
        <taxon>Pteromalidae</taxon>
        <taxon>Pteromalinae</taxon>
        <taxon>Trichomalopsis</taxon>
    </lineage>
</organism>
<feature type="region of interest" description="Disordered" evidence="1">
    <location>
        <begin position="10"/>
        <end position="37"/>
    </location>
</feature>
<accession>A0A232EKB3</accession>
<keyword evidence="3" id="KW-1185">Reference proteome</keyword>
<evidence type="ECO:0000256" key="1">
    <source>
        <dbReference type="SAM" id="MobiDB-lite"/>
    </source>
</evidence>
<evidence type="ECO:0000313" key="3">
    <source>
        <dbReference type="Proteomes" id="UP000215335"/>
    </source>
</evidence>
<reference evidence="2 3" key="1">
    <citation type="journal article" date="2017" name="Curr. Biol.">
        <title>The Evolution of Venom by Co-option of Single-Copy Genes.</title>
        <authorList>
            <person name="Martinson E.O."/>
            <person name="Mrinalini"/>
            <person name="Kelkar Y.D."/>
            <person name="Chang C.H."/>
            <person name="Werren J.H."/>
        </authorList>
    </citation>
    <scope>NUCLEOTIDE SEQUENCE [LARGE SCALE GENOMIC DNA]</scope>
    <source>
        <strain evidence="2 3">Alberta</strain>
        <tissue evidence="2">Whole body</tissue>
    </source>
</reference>
<evidence type="ECO:0000313" key="2">
    <source>
        <dbReference type="EMBL" id="OXU18785.1"/>
    </source>
</evidence>
<sequence>SLTIQSRLVIRNSSDESIPHTHTHVSPRRNKKNRRQQPLIVKTRLEFASPIANYATYSNYNFGSALESRKVTHHAKSTERGYNVPRRTRPSAAALGDRKLMARGEIRVCVCVCVVYSTHYIRSTLFGVISRHFPLRDAHLREIQRRIHANHRHACTLLASIGYSSCTVYMCMRVLRNAG</sequence>
<comment type="caution">
    <text evidence="2">The sequence shown here is derived from an EMBL/GenBank/DDBJ whole genome shotgun (WGS) entry which is preliminary data.</text>
</comment>
<protein>
    <submittedName>
        <fullName evidence="2">Uncharacterized protein</fullName>
    </submittedName>
</protein>
<gene>
    <name evidence="2" type="ORF">TSAR_012103</name>
</gene>
<feature type="compositionally biased region" description="Basic residues" evidence="1">
    <location>
        <begin position="21"/>
        <end position="35"/>
    </location>
</feature>
<dbReference type="EMBL" id="NNAY01003834">
    <property type="protein sequence ID" value="OXU18785.1"/>
    <property type="molecule type" value="Genomic_DNA"/>
</dbReference>
<name>A0A232EKB3_9HYME</name>
<dbReference type="AlphaFoldDB" id="A0A232EKB3"/>
<dbReference type="Proteomes" id="UP000215335">
    <property type="component" value="Unassembled WGS sequence"/>
</dbReference>
<proteinExistence type="predicted"/>
<feature type="non-terminal residue" evidence="2">
    <location>
        <position position="1"/>
    </location>
</feature>